<gene>
    <name evidence="1" type="ORF">Q2T77_29325</name>
</gene>
<name>A0ABT8SBU8_9BURK</name>
<organism evidence="1 2">
    <name type="scientific">Variovorax ginsengisoli</name>
    <dbReference type="NCBI Taxonomy" id="363844"/>
    <lineage>
        <taxon>Bacteria</taxon>
        <taxon>Pseudomonadati</taxon>
        <taxon>Pseudomonadota</taxon>
        <taxon>Betaproteobacteria</taxon>
        <taxon>Burkholderiales</taxon>
        <taxon>Comamonadaceae</taxon>
        <taxon>Variovorax</taxon>
    </lineage>
</organism>
<evidence type="ECO:0000313" key="1">
    <source>
        <dbReference type="EMBL" id="MDO1536394.1"/>
    </source>
</evidence>
<protein>
    <submittedName>
        <fullName evidence="1">Uncharacterized protein</fullName>
    </submittedName>
</protein>
<sequence length="165" mass="17465">MPAYILRAVSRLSGASSLIDDLNAAVLPGQAPFVTPILADDFSSAWLAFVAAHGKSFNPFSISTSGELELMLEIIADASGGSGHGCLLFGAPNTGKAYSDVELLQLFEQGQIRFSYTAHTSLADALTAATANQPDTVFFGGVTSVEIQAELNLLEEFSNKHFNIH</sequence>
<dbReference type="RefSeq" id="WP_301814428.1">
    <property type="nucleotide sequence ID" value="NZ_JAUJZH010000027.1"/>
</dbReference>
<reference evidence="1" key="1">
    <citation type="submission" date="2023-06" db="EMBL/GenBank/DDBJ databases">
        <authorList>
            <person name="Jiang Y."/>
            <person name="Liu Q."/>
        </authorList>
    </citation>
    <scope>NUCLEOTIDE SEQUENCE</scope>
    <source>
        <strain evidence="1">CGMCC 1.12090</strain>
    </source>
</reference>
<accession>A0ABT8SBU8</accession>
<keyword evidence="2" id="KW-1185">Reference proteome</keyword>
<comment type="caution">
    <text evidence="1">The sequence shown here is derived from an EMBL/GenBank/DDBJ whole genome shotgun (WGS) entry which is preliminary data.</text>
</comment>
<dbReference type="EMBL" id="JAUKVY010000027">
    <property type="protein sequence ID" value="MDO1536394.1"/>
    <property type="molecule type" value="Genomic_DNA"/>
</dbReference>
<evidence type="ECO:0000313" key="2">
    <source>
        <dbReference type="Proteomes" id="UP001169027"/>
    </source>
</evidence>
<dbReference type="Proteomes" id="UP001169027">
    <property type="component" value="Unassembled WGS sequence"/>
</dbReference>
<proteinExistence type="predicted"/>